<feature type="transmembrane region" description="Helical" evidence="1">
    <location>
        <begin position="144"/>
        <end position="164"/>
    </location>
</feature>
<dbReference type="PANTHER" id="PTHR37422:SF13">
    <property type="entry name" value="LIPOPOLYSACCHARIDE BIOSYNTHESIS PROTEIN PA4999-RELATED"/>
    <property type="match status" value="1"/>
</dbReference>
<sequence>MTMPLVVGADLATADGARTPGRPQPRFLKPGWPLVVLFGGFPVWWALGMAQLIFFVAAAAMAVILYRREQPLRLPKGSALWLLFMVWMLAGVLMVRAQAPQTVPGTGGMGRVAGFAVWGGWYVSVTIAMLYVTNTARELPTQRVVRLLGWMFVVTASFGVLAVVTPELEFTSLMELLLPRSLTSTYFVKTLIHPSLSSSVDFLGYVQPRPTAPFPYSNDWGNNVALYLPYFMLACFGRDAGRLRKLGPVVLVASIFPIVFSLNRGLWIALALAAVYAAVRLAVNGRTKALYALVAALVVGGILFVSSPLYDTIVLRVETPHSNDRRAGTAETVVAVTGSGSPFVGFGTTRTMQGSFSSLAGGETAECHQCAPPPLGTQGFMWRLVLTTGFVGTALCLAFFAYHFLRRARGPAALDVTTCTVLLCAVLCFLFYDSLGAAMFTAMMTIGLMARSDLPAEEVAV</sequence>
<feature type="transmembrane region" description="Helical" evidence="1">
    <location>
        <begin position="290"/>
        <end position="310"/>
    </location>
</feature>
<organism evidence="2 3">
    <name type="scientific">Nocardioides anomalus</name>
    <dbReference type="NCBI Taxonomy" id="2712223"/>
    <lineage>
        <taxon>Bacteria</taxon>
        <taxon>Bacillati</taxon>
        <taxon>Actinomycetota</taxon>
        <taxon>Actinomycetes</taxon>
        <taxon>Propionibacteriales</taxon>
        <taxon>Nocardioidaceae</taxon>
        <taxon>Nocardioides</taxon>
    </lineage>
</organism>
<feature type="transmembrane region" description="Helical" evidence="1">
    <location>
        <begin position="115"/>
        <end position="132"/>
    </location>
</feature>
<keyword evidence="1" id="KW-1133">Transmembrane helix</keyword>
<keyword evidence="1" id="KW-0472">Membrane</keyword>
<proteinExistence type="predicted"/>
<dbReference type="EMBL" id="CP049257">
    <property type="protein sequence ID" value="QIG44392.1"/>
    <property type="molecule type" value="Genomic_DNA"/>
</dbReference>
<reference evidence="2 3" key="1">
    <citation type="submission" date="2020-02" db="EMBL/GenBank/DDBJ databases">
        <title>Full genome sequence of Nocardioides sp. R-3366.</title>
        <authorList>
            <person name="Im W.-T."/>
        </authorList>
    </citation>
    <scope>NUCLEOTIDE SEQUENCE [LARGE SCALE GENOMIC DNA]</scope>
    <source>
        <strain evidence="2 3">R-3366</strain>
    </source>
</reference>
<evidence type="ECO:0000313" key="3">
    <source>
        <dbReference type="Proteomes" id="UP000502996"/>
    </source>
</evidence>
<feature type="transmembrane region" description="Helical" evidence="1">
    <location>
        <begin position="43"/>
        <end position="66"/>
    </location>
</feature>
<dbReference type="PANTHER" id="PTHR37422">
    <property type="entry name" value="TEICHURONIC ACID BIOSYNTHESIS PROTEIN TUAE"/>
    <property type="match status" value="1"/>
</dbReference>
<dbReference type="KEGG" id="nano:G5V58_17850"/>
<protein>
    <recommendedName>
        <fullName evidence="4">O-antigen ligase family protein</fullName>
    </recommendedName>
</protein>
<dbReference type="Proteomes" id="UP000502996">
    <property type="component" value="Chromosome"/>
</dbReference>
<feature type="transmembrane region" description="Helical" evidence="1">
    <location>
        <begin position="243"/>
        <end position="260"/>
    </location>
</feature>
<dbReference type="RefSeq" id="WP_165235723.1">
    <property type="nucleotide sequence ID" value="NZ_CP049257.1"/>
</dbReference>
<dbReference type="AlphaFoldDB" id="A0A6G6WGN4"/>
<gene>
    <name evidence="2" type="ORF">G5V58_17850</name>
</gene>
<dbReference type="InterPro" id="IPR051533">
    <property type="entry name" value="WaaL-like"/>
</dbReference>
<evidence type="ECO:0008006" key="4">
    <source>
        <dbReference type="Google" id="ProtNLM"/>
    </source>
</evidence>
<name>A0A6G6WGN4_9ACTN</name>
<feature type="transmembrane region" description="Helical" evidence="1">
    <location>
        <begin position="78"/>
        <end position="95"/>
    </location>
</feature>
<feature type="transmembrane region" description="Helical" evidence="1">
    <location>
        <begin position="380"/>
        <end position="405"/>
    </location>
</feature>
<feature type="transmembrane region" description="Helical" evidence="1">
    <location>
        <begin position="412"/>
        <end position="432"/>
    </location>
</feature>
<evidence type="ECO:0000256" key="1">
    <source>
        <dbReference type="SAM" id="Phobius"/>
    </source>
</evidence>
<keyword evidence="3" id="KW-1185">Reference proteome</keyword>
<evidence type="ECO:0000313" key="2">
    <source>
        <dbReference type="EMBL" id="QIG44392.1"/>
    </source>
</evidence>
<keyword evidence="1" id="KW-0812">Transmembrane</keyword>
<accession>A0A6G6WGN4</accession>